<name>A0ABW3CHQ7_9ACTN</name>
<feature type="non-terminal residue" evidence="2">
    <location>
        <position position="109"/>
    </location>
</feature>
<proteinExistence type="predicted"/>
<feature type="region of interest" description="Disordered" evidence="1">
    <location>
        <begin position="1"/>
        <end position="22"/>
    </location>
</feature>
<reference evidence="3" key="1">
    <citation type="journal article" date="2019" name="Int. J. Syst. Evol. Microbiol.">
        <title>The Global Catalogue of Microorganisms (GCM) 10K type strain sequencing project: providing services to taxonomists for standard genome sequencing and annotation.</title>
        <authorList>
            <consortium name="The Broad Institute Genomics Platform"/>
            <consortium name="The Broad Institute Genome Sequencing Center for Infectious Disease"/>
            <person name="Wu L."/>
            <person name="Ma J."/>
        </authorList>
    </citation>
    <scope>NUCLEOTIDE SEQUENCE [LARGE SCALE GENOMIC DNA]</scope>
    <source>
        <strain evidence="3">JCM 31696</strain>
    </source>
</reference>
<evidence type="ECO:0008006" key="4">
    <source>
        <dbReference type="Google" id="ProtNLM"/>
    </source>
</evidence>
<evidence type="ECO:0000313" key="2">
    <source>
        <dbReference type="EMBL" id="MFD0853898.1"/>
    </source>
</evidence>
<organism evidence="2 3">
    <name type="scientific">Actinomadura adrarensis</name>
    <dbReference type="NCBI Taxonomy" id="1819600"/>
    <lineage>
        <taxon>Bacteria</taxon>
        <taxon>Bacillati</taxon>
        <taxon>Actinomycetota</taxon>
        <taxon>Actinomycetes</taxon>
        <taxon>Streptosporangiales</taxon>
        <taxon>Thermomonosporaceae</taxon>
        <taxon>Actinomadura</taxon>
    </lineage>
</organism>
<sequence length="109" mass="11656">MDGFATSSWSTTETMGAPREPEEFTWGREHLRALSVLAVLVLCAALLVRAAPPSPPDIALPGSVKIEGLRSAKQILPGADLVYVLGTSTGDDRVVALDARTGRQRWSEP</sequence>
<evidence type="ECO:0000313" key="3">
    <source>
        <dbReference type="Proteomes" id="UP001597083"/>
    </source>
</evidence>
<comment type="caution">
    <text evidence="2">The sequence shown here is derived from an EMBL/GenBank/DDBJ whole genome shotgun (WGS) entry which is preliminary data.</text>
</comment>
<feature type="compositionally biased region" description="Polar residues" evidence="1">
    <location>
        <begin position="1"/>
        <end position="14"/>
    </location>
</feature>
<accession>A0ABW3CHQ7</accession>
<gene>
    <name evidence="2" type="ORF">ACFQ07_16795</name>
</gene>
<evidence type="ECO:0000256" key="1">
    <source>
        <dbReference type="SAM" id="MobiDB-lite"/>
    </source>
</evidence>
<keyword evidence="3" id="KW-1185">Reference proteome</keyword>
<dbReference type="Proteomes" id="UP001597083">
    <property type="component" value="Unassembled WGS sequence"/>
</dbReference>
<dbReference type="EMBL" id="JBHTIR010002531">
    <property type="protein sequence ID" value="MFD0853898.1"/>
    <property type="molecule type" value="Genomic_DNA"/>
</dbReference>
<protein>
    <recommendedName>
        <fullName evidence="4">PQQ-binding-like beta-propeller repeat protein</fullName>
    </recommendedName>
</protein>